<organism evidence="9 10">
    <name type="scientific">Candidatus Methanofastidiosum methylothiophilum</name>
    <dbReference type="NCBI Taxonomy" id="1705564"/>
    <lineage>
        <taxon>Archaea</taxon>
        <taxon>Methanobacteriati</taxon>
        <taxon>Methanobacteriota</taxon>
        <taxon>Stenosarchaea group</taxon>
        <taxon>Candidatus Methanofastidiosia</taxon>
        <taxon>Candidatus Methanofastidiosales</taxon>
        <taxon>Candidatus Methanofastidiosaceae</taxon>
        <taxon>Candidatus Methanofastidiosum</taxon>
    </lineage>
</organism>
<proteinExistence type="predicted"/>
<dbReference type="InterPro" id="IPR050377">
    <property type="entry name" value="Radical_SAM_PqqE_MftC-like"/>
</dbReference>
<evidence type="ECO:0000256" key="1">
    <source>
        <dbReference type="ARBA" id="ARBA00001966"/>
    </source>
</evidence>
<comment type="caution">
    <text evidence="9">The sequence shown here is derived from an EMBL/GenBank/DDBJ whole genome shotgun (WGS) entry which is preliminary data.</text>
</comment>
<accession>A0A150IQJ1</accession>
<evidence type="ECO:0000256" key="5">
    <source>
        <dbReference type="ARBA" id="ARBA00023002"/>
    </source>
</evidence>
<feature type="domain" description="Radical SAM core" evidence="8">
    <location>
        <begin position="121"/>
        <end position="340"/>
    </location>
</feature>
<gene>
    <name evidence="9" type="ORF">APG11_01592</name>
</gene>
<name>A0A150IQJ1_9EURY</name>
<dbReference type="PANTHER" id="PTHR11228:SF7">
    <property type="entry name" value="PQQA PEPTIDE CYCLASE"/>
    <property type="match status" value="1"/>
</dbReference>
<evidence type="ECO:0000313" key="10">
    <source>
        <dbReference type="Proteomes" id="UP000091929"/>
    </source>
</evidence>
<dbReference type="PROSITE" id="PS01305">
    <property type="entry name" value="MOAA_NIFB_PQQE"/>
    <property type="match status" value="1"/>
</dbReference>
<dbReference type="InterPro" id="IPR013785">
    <property type="entry name" value="Aldolase_TIM"/>
</dbReference>
<keyword evidence="5" id="KW-0560">Oxidoreductase</keyword>
<dbReference type="SMART" id="SM00729">
    <property type="entry name" value="Elp3"/>
    <property type="match status" value="1"/>
</dbReference>
<sequence length="477" mass="53810">MIKNKLMDIGLYSLTINPLIKYSINEITTKCTKCENTVLEQIINSIETDEYPKMCRRCKLLFHFYMPWIPILRLFGFAVSRKSLKTVPTFSEGYSLNSYTGGVHSVLKGINTFGLKKPLTFNSPVSVILELTRYCNLNCSYCYVNTFNFDSNKNQNQSDLTTEKWLKALDTLKEAGVLSLVFSGGEPLLRDDFFTIAEYANKKDFSTSLATNGTLLDRDMANNIKESGINYVEISLFSSIRGTNDIHRKKDSFKKSINAIKFCKEQGLTVGLSLTLTSLVKGEVSSFLELAKNTGADACIFLNYVSSTKGNDPLTIDNGEKEKILTEILNMRKEYDKYFRKIVVLQAPEISQLHFEKQNNNELMQIGFTKFDKSGWGKYIEYVGGCSAGRFLLAISNEGTIMPCPFLRMDLGNILDGDLDSIWKNSDALNQMRDRNNWEGKCGTCKYKVVCGGCRARAYIKSNNILAEDPSCSFPTF</sequence>
<keyword evidence="2" id="KW-0004">4Fe-4S</keyword>
<dbReference type="SFLD" id="SFLDG01067">
    <property type="entry name" value="SPASM/twitch_domain_containing"/>
    <property type="match status" value="2"/>
</dbReference>
<dbReference type="InterPro" id="IPR058240">
    <property type="entry name" value="rSAM_sf"/>
</dbReference>
<dbReference type="Pfam" id="PF04055">
    <property type="entry name" value="Radical_SAM"/>
    <property type="match status" value="1"/>
</dbReference>
<evidence type="ECO:0000256" key="7">
    <source>
        <dbReference type="ARBA" id="ARBA00023014"/>
    </source>
</evidence>
<dbReference type="InterPro" id="IPR000385">
    <property type="entry name" value="MoaA_NifB_PqqE_Fe-S-bd_CS"/>
</dbReference>
<dbReference type="PANTHER" id="PTHR11228">
    <property type="entry name" value="RADICAL SAM DOMAIN PROTEIN"/>
    <property type="match status" value="1"/>
</dbReference>
<dbReference type="GO" id="GO:0046872">
    <property type="term" value="F:metal ion binding"/>
    <property type="evidence" value="ECO:0007669"/>
    <property type="project" value="UniProtKB-KW"/>
</dbReference>
<dbReference type="AlphaFoldDB" id="A0A150IQJ1"/>
<dbReference type="GO" id="GO:0032324">
    <property type="term" value="P:molybdopterin cofactor biosynthetic process"/>
    <property type="evidence" value="ECO:0007669"/>
    <property type="project" value="UniProtKB-ARBA"/>
</dbReference>
<keyword evidence="4" id="KW-0479">Metal-binding</keyword>
<protein>
    <submittedName>
        <fullName evidence="9">Pyrroloquinoline quinone biosynthesis protein PqqE</fullName>
    </submittedName>
</protein>
<keyword evidence="7" id="KW-0411">Iron-sulfur</keyword>
<dbReference type="SFLD" id="SFLDG01387">
    <property type="entry name" value="BtrN-like_SPASM_domain_contain"/>
    <property type="match status" value="1"/>
</dbReference>
<dbReference type="GO" id="GO:0006783">
    <property type="term" value="P:heme biosynthetic process"/>
    <property type="evidence" value="ECO:0007669"/>
    <property type="project" value="TreeGrafter"/>
</dbReference>
<dbReference type="NCBIfam" id="TIGR04085">
    <property type="entry name" value="rSAM_more_4Fe4S"/>
    <property type="match status" value="1"/>
</dbReference>
<comment type="cofactor">
    <cofactor evidence="1">
        <name>[4Fe-4S] cluster</name>
        <dbReference type="ChEBI" id="CHEBI:49883"/>
    </cofactor>
</comment>
<dbReference type="InterPro" id="IPR023885">
    <property type="entry name" value="4Fe4S-binding_SPASM_dom"/>
</dbReference>
<keyword evidence="6" id="KW-0408">Iron</keyword>
<evidence type="ECO:0000256" key="6">
    <source>
        <dbReference type="ARBA" id="ARBA00023004"/>
    </source>
</evidence>
<evidence type="ECO:0000256" key="3">
    <source>
        <dbReference type="ARBA" id="ARBA00022691"/>
    </source>
</evidence>
<dbReference type="Gene3D" id="3.20.20.70">
    <property type="entry name" value="Aldolase class I"/>
    <property type="match status" value="1"/>
</dbReference>
<dbReference type="InterPro" id="IPR006638">
    <property type="entry name" value="Elp3/MiaA/NifB-like_rSAM"/>
</dbReference>
<dbReference type="GO" id="GO:0051539">
    <property type="term" value="F:4 iron, 4 sulfur cluster binding"/>
    <property type="evidence" value="ECO:0007669"/>
    <property type="project" value="UniProtKB-KW"/>
</dbReference>
<dbReference type="CDD" id="cd21123">
    <property type="entry name" value="SPASM_MftC-like"/>
    <property type="match status" value="1"/>
</dbReference>
<dbReference type="PROSITE" id="PS51918">
    <property type="entry name" value="RADICAL_SAM"/>
    <property type="match status" value="1"/>
</dbReference>
<dbReference type="GO" id="GO:0016491">
    <property type="term" value="F:oxidoreductase activity"/>
    <property type="evidence" value="ECO:0007669"/>
    <property type="project" value="UniProtKB-KW"/>
</dbReference>
<dbReference type="SUPFAM" id="SSF102114">
    <property type="entry name" value="Radical SAM enzymes"/>
    <property type="match status" value="1"/>
</dbReference>
<dbReference type="Pfam" id="PF13186">
    <property type="entry name" value="SPASM"/>
    <property type="match status" value="1"/>
</dbReference>
<evidence type="ECO:0000259" key="8">
    <source>
        <dbReference type="PROSITE" id="PS51918"/>
    </source>
</evidence>
<dbReference type="Proteomes" id="UP000091929">
    <property type="component" value="Unassembled WGS sequence"/>
</dbReference>
<dbReference type="CDD" id="cd01335">
    <property type="entry name" value="Radical_SAM"/>
    <property type="match status" value="1"/>
</dbReference>
<evidence type="ECO:0000256" key="4">
    <source>
        <dbReference type="ARBA" id="ARBA00022723"/>
    </source>
</evidence>
<reference evidence="9 10" key="1">
    <citation type="journal article" date="2016" name="ISME J.">
        <title>Chasing the elusive Euryarchaeota class WSA2: genomes reveal a uniquely fastidious methyl-reducing methanogen.</title>
        <authorList>
            <person name="Nobu M.K."/>
            <person name="Narihiro T."/>
            <person name="Kuroda K."/>
            <person name="Mei R."/>
            <person name="Liu W.T."/>
        </authorList>
    </citation>
    <scope>NUCLEOTIDE SEQUENCE [LARGE SCALE GENOMIC DNA]</scope>
    <source>
        <strain evidence="9">B15fssc0709_Meth_Bin003</strain>
    </source>
</reference>
<dbReference type="SFLD" id="SFLDS00029">
    <property type="entry name" value="Radical_SAM"/>
    <property type="match status" value="2"/>
</dbReference>
<keyword evidence="3" id="KW-0949">S-adenosyl-L-methionine</keyword>
<dbReference type="SFLD" id="SFLDG01386">
    <property type="entry name" value="main_SPASM_domain-containing"/>
    <property type="match status" value="1"/>
</dbReference>
<dbReference type="InterPro" id="IPR007197">
    <property type="entry name" value="rSAM"/>
</dbReference>
<evidence type="ECO:0000256" key="2">
    <source>
        <dbReference type="ARBA" id="ARBA00022485"/>
    </source>
</evidence>
<dbReference type="EMBL" id="LNGF01000040">
    <property type="protein sequence ID" value="KYC46914.1"/>
    <property type="molecule type" value="Genomic_DNA"/>
</dbReference>
<evidence type="ECO:0000313" key="9">
    <source>
        <dbReference type="EMBL" id="KYC46914.1"/>
    </source>
</evidence>
<dbReference type="InterPro" id="IPR034391">
    <property type="entry name" value="AdoMet-like_SPASM_containing"/>
</dbReference>